<protein>
    <submittedName>
        <fullName evidence="1">Uncharacterized protein</fullName>
    </submittedName>
</protein>
<organism evidence="1 2">
    <name type="scientific">Willisornis vidua</name>
    <name type="common">Xingu scale-backed antbird</name>
    <dbReference type="NCBI Taxonomy" id="1566151"/>
    <lineage>
        <taxon>Eukaryota</taxon>
        <taxon>Metazoa</taxon>
        <taxon>Chordata</taxon>
        <taxon>Craniata</taxon>
        <taxon>Vertebrata</taxon>
        <taxon>Euteleostomi</taxon>
        <taxon>Archelosauria</taxon>
        <taxon>Archosauria</taxon>
        <taxon>Dinosauria</taxon>
        <taxon>Saurischia</taxon>
        <taxon>Theropoda</taxon>
        <taxon>Coelurosauria</taxon>
        <taxon>Aves</taxon>
        <taxon>Neognathae</taxon>
        <taxon>Neoaves</taxon>
        <taxon>Telluraves</taxon>
        <taxon>Australaves</taxon>
        <taxon>Passeriformes</taxon>
        <taxon>Thamnophilidae</taxon>
        <taxon>Willisornis</taxon>
    </lineage>
</organism>
<evidence type="ECO:0000313" key="1">
    <source>
        <dbReference type="EMBL" id="KAJ7417613.1"/>
    </source>
</evidence>
<keyword evidence="2" id="KW-1185">Reference proteome</keyword>
<proteinExistence type="predicted"/>
<comment type="caution">
    <text evidence="1">The sequence shown here is derived from an EMBL/GenBank/DDBJ whole genome shotgun (WGS) entry which is preliminary data.</text>
</comment>
<reference evidence="1" key="1">
    <citation type="submission" date="2019-10" db="EMBL/GenBank/DDBJ databases">
        <authorList>
            <person name="Soares A.E.R."/>
            <person name="Aleixo A."/>
            <person name="Schneider P."/>
            <person name="Miyaki C.Y."/>
            <person name="Schneider M.P."/>
            <person name="Mello C."/>
            <person name="Vasconcelos A.T.R."/>
        </authorList>
    </citation>
    <scope>NUCLEOTIDE SEQUENCE</scope>
    <source>
        <tissue evidence="1">Muscle</tissue>
    </source>
</reference>
<sequence>MSSENQKMRWHEVISGGIKRVAEWEDSNRLDLLLPLNKDTFPILLVPLSIGCLQQGSAFCLSVTMTTRHSRSKSSQQSSDPKEDKPKLCLFPQIPANSNSYLCLLAISGGSLDRDHQHQKAIPMQSQVVQCWDLCCHLARVEFPDTGLHDEVLIRPQTLLFPEKNVPKTEELVTWEEFPFTVADRYFVSVTHTCKSETGAAFTVVAVVDFMLIQCH</sequence>
<evidence type="ECO:0000313" key="2">
    <source>
        <dbReference type="Proteomes" id="UP001145742"/>
    </source>
</evidence>
<gene>
    <name evidence="1" type="ORF">WISP_63388</name>
</gene>
<dbReference type="EMBL" id="WHWB01033748">
    <property type="protein sequence ID" value="KAJ7417613.1"/>
    <property type="molecule type" value="Genomic_DNA"/>
</dbReference>
<name>A0ABQ9DAG0_9PASS</name>
<accession>A0ABQ9DAG0</accession>
<dbReference type="Proteomes" id="UP001145742">
    <property type="component" value="Unassembled WGS sequence"/>
</dbReference>